<name>A0AAN8NR77_POLSC</name>
<dbReference type="Proteomes" id="UP001372834">
    <property type="component" value="Unassembled WGS sequence"/>
</dbReference>
<feature type="region of interest" description="Disordered" evidence="1">
    <location>
        <begin position="68"/>
        <end position="88"/>
    </location>
</feature>
<dbReference type="EMBL" id="JAWJWE010000042">
    <property type="protein sequence ID" value="KAK6618524.1"/>
    <property type="molecule type" value="Genomic_DNA"/>
</dbReference>
<gene>
    <name evidence="2" type="ORF">RUM43_013717</name>
</gene>
<organism evidence="2 3">
    <name type="scientific">Polyplax serrata</name>
    <name type="common">Common mouse louse</name>
    <dbReference type="NCBI Taxonomy" id="468196"/>
    <lineage>
        <taxon>Eukaryota</taxon>
        <taxon>Metazoa</taxon>
        <taxon>Ecdysozoa</taxon>
        <taxon>Arthropoda</taxon>
        <taxon>Hexapoda</taxon>
        <taxon>Insecta</taxon>
        <taxon>Pterygota</taxon>
        <taxon>Neoptera</taxon>
        <taxon>Paraneoptera</taxon>
        <taxon>Psocodea</taxon>
        <taxon>Troctomorpha</taxon>
        <taxon>Phthiraptera</taxon>
        <taxon>Anoplura</taxon>
        <taxon>Polyplacidae</taxon>
        <taxon>Polyplax</taxon>
    </lineage>
</organism>
<accession>A0AAN8NR77</accession>
<comment type="caution">
    <text evidence="2">The sequence shown here is derived from an EMBL/GenBank/DDBJ whole genome shotgun (WGS) entry which is preliminary data.</text>
</comment>
<sequence length="135" mass="15716">MSKAKSFATTRYGVDFLRKKRAPRHIFYHQPPQKIRPGRICLMACHDTLGANVKLNNHQTDYLRSNQRRNDASNNCNRSRQRTTNTHFDSVREEKASGMALEYTSWTSTFVPHMQMTGCKRLESRIPQSRPVIFS</sequence>
<proteinExistence type="predicted"/>
<evidence type="ECO:0000256" key="1">
    <source>
        <dbReference type="SAM" id="MobiDB-lite"/>
    </source>
</evidence>
<feature type="compositionally biased region" description="Polar residues" evidence="1">
    <location>
        <begin position="72"/>
        <end position="88"/>
    </location>
</feature>
<reference evidence="2 3" key="1">
    <citation type="submission" date="2023-10" db="EMBL/GenBank/DDBJ databases">
        <title>Genomes of two closely related lineages of the louse Polyplax serrata with different host specificities.</title>
        <authorList>
            <person name="Martinu J."/>
            <person name="Tarabai H."/>
            <person name="Stefka J."/>
            <person name="Hypsa V."/>
        </authorList>
    </citation>
    <scope>NUCLEOTIDE SEQUENCE [LARGE SCALE GENOMIC DNA]</scope>
    <source>
        <strain evidence="2">HR10_N</strain>
    </source>
</reference>
<dbReference type="AlphaFoldDB" id="A0AAN8NR77"/>
<evidence type="ECO:0000313" key="2">
    <source>
        <dbReference type="EMBL" id="KAK6618524.1"/>
    </source>
</evidence>
<protein>
    <submittedName>
        <fullName evidence="2">Uncharacterized protein</fullName>
    </submittedName>
</protein>
<evidence type="ECO:0000313" key="3">
    <source>
        <dbReference type="Proteomes" id="UP001372834"/>
    </source>
</evidence>